<protein>
    <recommendedName>
        <fullName evidence="1">Endoplasmic reticulum junction formation protein lunapark</fullName>
    </recommendedName>
</protein>
<keyword evidence="1" id="KW-1133">Transmembrane helix</keyword>
<evidence type="ECO:0000256" key="1">
    <source>
        <dbReference type="RuleBase" id="RU367073"/>
    </source>
</evidence>
<dbReference type="STRING" id="1884261.A0A5C3Q4Y3"/>
<dbReference type="Pfam" id="PF10058">
    <property type="entry name" value="Zn_ribbon_10"/>
    <property type="match status" value="1"/>
</dbReference>
<dbReference type="OrthoDB" id="1725934at2759"/>
<dbReference type="EMBL" id="ML178851">
    <property type="protein sequence ID" value="TFK97032.1"/>
    <property type="molecule type" value="Genomic_DNA"/>
</dbReference>
<keyword evidence="1" id="KW-0479">Metal-binding</keyword>
<feature type="compositionally biased region" description="Basic residues" evidence="2">
    <location>
        <begin position="374"/>
        <end position="385"/>
    </location>
</feature>
<feature type="region of interest" description="Disordered" evidence="2">
    <location>
        <begin position="292"/>
        <end position="402"/>
    </location>
</feature>
<sequence>MSFIRRLFFFNSRPDDFETVLSKLHDDIQRRTSLLSELRLRERRSTLLFTLYTLAIWSVYTVIWYLVLREGANWLQAVPVFVGPIAIMFVRRLVQIYYKRKGDAEERTLRSLRKTQREKLDEFKKKTNFNETRSLLEKYDDSQPSTPVSSVSAFNRRGPGPVPGGGSVMSPTPARNPGPSVIQQQQQQPKQRGIPPPIMTNGAGAPGTPLPAHLMGAPTPQPYTPGPKKWYDKVADAILGDDDDPRAGAAASRYALICEQCFKHNGLVKESMWEDTQYVCPKCGHFNASYRTKNSSNRSHAGRSASGSPPFGDNSPLSHRRPEPETPSQSRPSHQSQFNPNNRPQIPIIAVSSESHEGLRSISDEEDAGSVRPEKKKARSRRKGKKAETSADGSMMDVDVEE</sequence>
<dbReference type="GO" id="GO:0071788">
    <property type="term" value="P:endoplasmic reticulum tubular network maintenance"/>
    <property type="evidence" value="ECO:0007669"/>
    <property type="project" value="UniProtKB-UniRule"/>
</dbReference>
<evidence type="ECO:0000259" key="3">
    <source>
        <dbReference type="Pfam" id="PF10058"/>
    </source>
</evidence>
<comment type="similarity">
    <text evidence="1">Belongs to the lunapark family.</text>
</comment>
<proteinExistence type="inferred from homology"/>
<organism evidence="4 5">
    <name type="scientific">Pterulicium gracile</name>
    <dbReference type="NCBI Taxonomy" id="1884261"/>
    <lineage>
        <taxon>Eukaryota</taxon>
        <taxon>Fungi</taxon>
        <taxon>Dikarya</taxon>
        <taxon>Basidiomycota</taxon>
        <taxon>Agaricomycotina</taxon>
        <taxon>Agaricomycetes</taxon>
        <taxon>Agaricomycetidae</taxon>
        <taxon>Agaricales</taxon>
        <taxon>Pleurotineae</taxon>
        <taxon>Pterulaceae</taxon>
        <taxon>Pterulicium</taxon>
    </lineage>
</organism>
<dbReference type="GO" id="GO:0008270">
    <property type="term" value="F:zinc ion binding"/>
    <property type="evidence" value="ECO:0007669"/>
    <property type="project" value="UniProtKB-KW"/>
</dbReference>
<keyword evidence="1" id="KW-0256">Endoplasmic reticulum</keyword>
<keyword evidence="1" id="KW-0863">Zinc-finger</keyword>
<feature type="region of interest" description="Disordered" evidence="2">
    <location>
        <begin position="134"/>
        <end position="206"/>
    </location>
</feature>
<feature type="transmembrane region" description="Helical" evidence="1">
    <location>
        <begin position="74"/>
        <end position="94"/>
    </location>
</feature>
<keyword evidence="1" id="KW-0472">Membrane</keyword>
<keyword evidence="1" id="KW-0812">Transmembrane</keyword>
<name>A0A5C3Q4Y3_9AGAR</name>
<dbReference type="PANTHER" id="PTHR22166">
    <property type="entry name" value="ENDOPLASMIC RETICULUM JUNCTION FORMATION PROTEIN LUNAPARK"/>
    <property type="match status" value="1"/>
</dbReference>
<reference evidence="4 5" key="1">
    <citation type="journal article" date="2019" name="Nat. Ecol. Evol.">
        <title>Megaphylogeny resolves global patterns of mushroom evolution.</title>
        <authorList>
            <person name="Varga T."/>
            <person name="Krizsan K."/>
            <person name="Foldi C."/>
            <person name="Dima B."/>
            <person name="Sanchez-Garcia M."/>
            <person name="Sanchez-Ramirez S."/>
            <person name="Szollosi G.J."/>
            <person name="Szarkandi J.G."/>
            <person name="Papp V."/>
            <person name="Albert L."/>
            <person name="Andreopoulos W."/>
            <person name="Angelini C."/>
            <person name="Antonin V."/>
            <person name="Barry K.W."/>
            <person name="Bougher N.L."/>
            <person name="Buchanan P."/>
            <person name="Buyck B."/>
            <person name="Bense V."/>
            <person name="Catcheside P."/>
            <person name="Chovatia M."/>
            <person name="Cooper J."/>
            <person name="Damon W."/>
            <person name="Desjardin D."/>
            <person name="Finy P."/>
            <person name="Geml J."/>
            <person name="Haridas S."/>
            <person name="Hughes K."/>
            <person name="Justo A."/>
            <person name="Karasinski D."/>
            <person name="Kautmanova I."/>
            <person name="Kiss B."/>
            <person name="Kocsube S."/>
            <person name="Kotiranta H."/>
            <person name="LaButti K.M."/>
            <person name="Lechner B.E."/>
            <person name="Liimatainen K."/>
            <person name="Lipzen A."/>
            <person name="Lukacs Z."/>
            <person name="Mihaltcheva S."/>
            <person name="Morgado L.N."/>
            <person name="Niskanen T."/>
            <person name="Noordeloos M.E."/>
            <person name="Ohm R.A."/>
            <person name="Ortiz-Santana B."/>
            <person name="Ovrebo C."/>
            <person name="Racz N."/>
            <person name="Riley R."/>
            <person name="Savchenko A."/>
            <person name="Shiryaev A."/>
            <person name="Soop K."/>
            <person name="Spirin V."/>
            <person name="Szebenyi C."/>
            <person name="Tomsovsky M."/>
            <person name="Tulloss R.E."/>
            <person name="Uehling J."/>
            <person name="Grigoriev I.V."/>
            <person name="Vagvolgyi C."/>
            <person name="Papp T."/>
            <person name="Martin F.M."/>
            <person name="Miettinen O."/>
            <person name="Hibbett D.S."/>
            <person name="Nagy L.G."/>
        </authorList>
    </citation>
    <scope>NUCLEOTIDE SEQUENCE [LARGE SCALE GENOMIC DNA]</scope>
    <source>
        <strain evidence="4 5">CBS 309.79</strain>
    </source>
</reference>
<evidence type="ECO:0000313" key="5">
    <source>
        <dbReference type="Proteomes" id="UP000305067"/>
    </source>
</evidence>
<comment type="domain">
    <text evidence="1">The C4-type zinc finger motif is necessary both for its ER three-way tubular junction localization and formation.</text>
</comment>
<dbReference type="AlphaFoldDB" id="A0A5C3Q4Y3"/>
<dbReference type="PANTHER" id="PTHR22166:SF12">
    <property type="entry name" value="ENDOPLASMIC RETICULUM JUNCTION FORMATION PROTEIN LUNAPARK"/>
    <property type="match status" value="1"/>
</dbReference>
<gene>
    <name evidence="4" type="ORF">BDV98DRAFT_658785</name>
</gene>
<dbReference type="InterPro" id="IPR040115">
    <property type="entry name" value="Lnp"/>
</dbReference>
<feature type="transmembrane region" description="Helical" evidence="1">
    <location>
        <begin position="47"/>
        <end position="68"/>
    </location>
</feature>
<comment type="function">
    <text evidence="1">Plays a role in determining ER morphology.</text>
</comment>
<comment type="subcellular location">
    <subcellularLocation>
        <location evidence="1">Endoplasmic reticulum membrane</location>
        <topology evidence="1">Multi-pass membrane protein</topology>
    </subcellularLocation>
</comment>
<evidence type="ECO:0000313" key="4">
    <source>
        <dbReference type="EMBL" id="TFK97032.1"/>
    </source>
</evidence>
<feature type="compositionally biased region" description="Polar residues" evidence="2">
    <location>
        <begin position="326"/>
        <end position="344"/>
    </location>
</feature>
<feature type="compositionally biased region" description="Low complexity" evidence="2">
    <location>
        <begin position="168"/>
        <end position="193"/>
    </location>
</feature>
<keyword evidence="1" id="KW-0862">Zinc</keyword>
<keyword evidence="5" id="KW-1185">Reference proteome</keyword>
<dbReference type="GO" id="GO:0098826">
    <property type="term" value="C:endoplasmic reticulum tubular network membrane"/>
    <property type="evidence" value="ECO:0007669"/>
    <property type="project" value="UniProtKB-UniRule"/>
</dbReference>
<dbReference type="GO" id="GO:1903373">
    <property type="term" value="P:positive regulation of endoplasmic reticulum tubular network organization"/>
    <property type="evidence" value="ECO:0007669"/>
    <property type="project" value="UniProtKB-UniRule"/>
</dbReference>
<evidence type="ECO:0000256" key="2">
    <source>
        <dbReference type="SAM" id="MobiDB-lite"/>
    </source>
</evidence>
<feature type="compositionally biased region" description="Basic and acidic residues" evidence="2">
    <location>
        <begin position="354"/>
        <end position="363"/>
    </location>
</feature>
<dbReference type="InterPro" id="IPR019273">
    <property type="entry name" value="Lunapark_Znf"/>
</dbReference>
<accession>A0A5C3Q4Y3</accession>
<feature type="compositionally biased region" description="Polar residues" evidence="2">
    <location>
        <begin position="142"/>
        <end position="153"/>
    </location>
</feature>
<feature type="domain" description="Lunapark zinc ribbon" evidence="3">
    <location>
        <begin position="230"/>
        <end position="287"/>
    </location>
</feature>
<dbReference type="Proteomes" id="UP000305067">
    <property type="component" value="Unassembled WGS sequence"/>
</dbReference>